<dbReference type="Proteomes" id="UP000241587">
    <property type="component" value="Unassembled WGS sequence"/>
</dbReference>
<comment type="caution">
    <text evidence="2">The sequence shown here is derived from an EMBL/GenBank/DDBJ whole genome shotgun (WGS) entry which is preliminary data.</text>
</comment>
<sequence length="321" mass="36143">MSPARDNFQRGRGQTRRPLTENQLMDEDFEHTLAQPSGRSRGNSRSGNSGRGSFGGVHRNSRGRLNTSVNGRMTQGAANTSNGRMGTFTQDNFGGGERGEVSNPRALRDVLRTAARTGVTDVRYNIEPLIGQDFMHVITNEGVLTTSGLHRFKRPLQSQAEDLPEQCSHCKRAGHSLKDCLYGLDGVIPGCIFFNLQDHAVDACADFKDMSLRDKVRLLVHDRSKRPALKTSIDWWDYLRDYLKQEGTDIPEAFPWSSDFAIAKANRDRGVYILGLQVLWDEKRNLDDLPMDPKHGSREDVVRLYVGTHFWPTQPSRSQRA</sequence>
<feature type="region of interest" description="Disordered" evidence="1">
    <location>
        <begin position="1"/>
        <end position="101"/>
    </location>
</feature>
<gene>
    <name evidence="2" type="ORF">FCULG_00000282</name>
</gene>
<dbReference type="OMA" id="MAHELNA"/>
<protein>
    <recommendedName>
        <fullName evidence="4">CCHC-type domain-containing protein</fullName>
    </recommendedName>
</protein>
<evidence type="ECO:0008006" key="4">
    <source>
        <dbReference type="Google" id="ProtNLM"/>
    </source>
</evidence>
<dbReference type="AlphaFoldDB" id="A0A2T4GJ22"/>
<evidence type="ECO:0000256" key="1">
    <source>
        <dbReference type="SAM" id="MobiDB-lite"/>
    </source>
</evidence>
<organism evidence="2 3">
    <name type="scientific">Fusarium culmorum</name>
    <dbReference type="NCBI Taxonomy" id="5516"/>
    <lineage>
        <taxon>Eukaryota</taxon>
        <taxon>Fungi</taxon>
        <taxon>Dikarya</taxon>
        <taxon>Ascomycota</taxon>
        <taxon>Pezizomycotina</taxon>
        <taxon>Sordariomycetes</taxon>
        <taxon>Hypocreomycetidae</taxon>
        <taxon>Hypocreales</taxon>
        <taxon>Nectriaceae</taxon>
        <taxon>Fusarium</taxon>
    </lineage>
</organism>
<keyword evidence="3" id="KW-1185">Reference proteome</keyword>
<dbReference type="OrthoDB" id="5099850at2759"/>
<proteinExistence type="predicted"/>
<dbReference type="EMBL" id="PVEM01000012">
    <property type="protein sequence ID" value="PTD03577.1"/>
    <property type="molecule type" value="Genomic_DNA"/>
</dbReference>
<name>A0A2T4GJ22_FUSCU</name>
<feature type="compositionally biased region" description="Low complexity" evidence="1">
    <location>
        <begin position="37"/>
        <end position="48"/>
    </location>
</feature>
<feature type="compositionally biased region" description="Polar residues" evidence="1">
    <location>
        <begin position="63"/>
        <end position="92"/>
    </location>
</feature>
<evidence type="ECO:0000313" key="3">
    <source>
        <dbReference type="Proteomes" id="UP000241587"/>
    </source>
</evidence>
<reference evidence="2 3" key="1">
    <citation type="submission" date="2018-02" db="EMBL/GenBank/DDBJ databases">
        <title>Fusarium culmorum secondary metabolites in fungal-bacterial-plant interactions.</title>
        <authorList>
            <person name="Schmidt R."/>
        </authorList>
    </citation>
    <scope>NUCLEOTIDE SEQUENCE [LARGE SCALE GENOMIC DNA]</scope>
    <source>
        <strain evidence="2 3">PV</strain>
    </source>
</reference>
<evidence type="ECO:0000313" key="2">
    <source>
        <dbReference type="EMBL" id="PTD03577.1"/>
    </source>
</evidence>
<accession>A0A2T4GJ22</accession>